<evidence type="ECO:0000313" key="3">
    <source>
        <dbReference type="Proteomes" id="UP000215694"/>
    </source>
</evidence>
<sequence>MIKLIGILIIVIGFALKLNAISIVMAAGVVTGLVGGMTIPEILTTLGDTFVSNRYMAMFIITLPVVGVLEKNGLKQVAGDLIGKLKKATPGLIAIGYTAIRGALAAFNVSFGGVAGFIRPVICPMAEASVEKDGVKLEEEDRDTIKAMNSAAENIAWFFGQVLFIAGSGILLVKSTLEPFGYEIDPAKAVQAEIPVFVLAVVVSAIYFIMIDKKIMKKYKKKSGVKTNDK</sequence>
<evidence type="ECO:0000256" key="1">
    <source>
        <dbReference type="SAM" id="Phobius"/>
    </source>
</evidence>
<dbReference type="EMBL" id="NOJY02000016">
    <property type="protein sequence ID" value="RDY27084.1"/>
    <property type="molecule type" value="Genomic_DNA"/>
</dbReference>
<dbReference type="Proteomes" id="UP000215694">
    <property type="component" value="Unassembled WGS sequence"/>
</dbReference>
<dbReference type="Pfam" id="PF06149">
    <property type="entry name" value="DUF969"/>
    <property type="match status" value="1"/>
</dbReference>
<protein>
    <submittedName>
        <fullName evidence="2">DUF969 domain-containing protein</fullName>
    </submittedName>
</protein>
<dbReference type="OrthoDB" id="80065at2"/>
<name>A0A371J321_9FIRM</name>
<feature type="transmembrane region" description="Helical" evidence="1">
    <location>
        <begin position="155"/>
        <end position="174"/>
    </location>
</feature>
<keyword evidence="3" id="KW-1185">Reference proteome</keyword>
<feature type="transmembrane region" description="Helical" evidence="1">
    <location>
        <begin position="194"/>
        <end position="211"/>
    </location>
</feature>
<accession>A0A371J321</accession>
<comment type="caution">
    <text evidence="2">The sequence shown here is derived from an EMBL/GenBank/DDBJ whole genome shotgun (WGS) entry which is preliminary data.</text>
</comment>
<dbReference type="InterPro" id="IPR010374">
    <property type="entry name" value="DUF969"/>
</dbReference>
<evidence type="ECO:0000313" key="2">
    <source>
        <dbReference type="EMBL" id="RDY27084.1"/>
    </source>
</evidence>
<organism evidence="2 3">
    <name type="scientific">Romboutsia weinsteinii</name>
    <dbReference type="NCBI Taxonomy" id="2020949"/>
    <lineage>
        <taxon>Bacteria</taxon>
        <taxon>Bacillati</taxon>
        <taxon>Bacillota</taxon>
        <taxon>Clostridia</taxon>
        <taxon>Peptostreptococcales</taxon>
        <taxon>Peptostreptococcaceae</taxon>
        <taxon>Romboutsia</taxon>
    </lineage>
</organism>
<dbReference type="AlphaFoldDB" id="A0A371J321"/>
<proteinExistence type="predicted"/>
<keyword evidence="1" id="KW-1133">Transmembrane helix</keyword>
<dbReference type="RefSeq" id="WP_094367401.1">
    <property type="nucleotide sequence ID" value="NZ_NOJY02000016.1"/>
</dbReference>
<keyword evidence="1" id="KW-0812">Transmembrane</keyword>
<reference evidence="2 3" key="1">
    <citation type="journal article" date="2017" name="Genome Announc.">
        <title>Draft Genome Sequence of Romboutsia weinsteinii sp. nov. Strain CCRI-19649(T) Isolated from Surface Water.</title>
        <authorList>
            <person name="Maheux A.F."/>
            <person name="Boudreau D.K."/>
            <person name="Berube E."/>
            <person name="Boissinot M."/>
            <person name="Cantin P."/>
            <person name="Raymond F."/>
            <person name="Corbeil J."/>
            <person name="Omar R.F."/>
            <person name="Bergeron M.G."/>
        </authorList>
    </citation>
    <scope>NUCLEOTIDE SEQUENCE [LARGE SCALE GENOMIC DNA]</scope>
    <source>
        <strain evidence="2 3">CCRI-19649</strain>
    </source>
</reference>
<keyword evidence="1" id="KW-0472">Membrane</keyword>
<gene>
    <name evidence="2" type="ORF">CHL78_010705</name>
</gene>